<keyword evidence="7 9" id="KW-0811">Translocation</keyword>
<comment type="subcellular location">
    <subcellularLocation>
        <location evidence="9">Cell membrane</location>
        <topology evidence="9">Single-pass membrane protein</topology>
    </subcellularLocation>
    <subcellularLocation>
        <location evidence="1">Membrane</location>
        <topology evidence="1">Single-pass membrane protein</topology>
    </subcellularLocation>
</comment>
<evidence type="ECO:0000256" key="6">
    <source>
        <dbReference type="ARBA" id="ARBA00022989"/>
    </source>
</evidence>
<dbReference type="InterPro" id="IPR018448">
    <property type="entry name" value="TatB"/>
</dbReference>
<dbReference type="PRINTS" id="PR01506">
    <property type="entry name" value="TATBPROTEIN"/>
</dbReference>
<keyword evidence="5 9" id="KW-0653">Protein transport</keyword>
<dbReference type="HAMAP" id="MF_00237">
    <property type="entry name" value="TatB"/>
    <property type="match status" value="1"/>
</dbReference>
<protein>
    <recommendedName>
        <fullName evidence="9">Sec-independent protein translocase protein TatB</fullName>
    </recommendedName>
</protein>
<proteinExistence type="inferred from homology"/>
<keyword evidence="3 9" id="KW-1003">Cell membrane</keyword>
<dbReference type="PANTHER" id="PTHR33162:SF1">
    <property type="entry name" value="SEC-INDEPENDENT PROTEIN TRANSLOCASE PROTEIN TATA, CHLOROPLASTIC"/>
    <property type="match status" value="1"/>
</dbReference>
<sequence length="194" mass="19960">MFDLAWSEIALVGVVALVVIGPKDLPEAIRGVARGIAKLRRMASEFQGQADELVREANLDEVRNSINEIRNFNVRDQFTKAVDKDGSIRKTFTEDPLKPDYTPYSPPPPATPAGEPMGPGLEPPPAAMEGASARPGGAGTEGLAPPAAPAFIPPAFVPPPALAAAPPAAPAFVPPAGPAPVAPAAPPAPTQTQS</sequence>
<keyword evidence="4 9" id="KW-0812">Transmembrane</keyword>
<feature type="compositionally biased region" description="Pro residues" evidence="10">
    <location>
        <begin position="146"/>
        <end position="194"/>
    </location>
</feature>
<comment type="caution">
    <text evidence="11">The sequence shown here is derived from an EMBL/GenBank/DDBJ whole genome shotgun (WGS) entry which is preliminary data.</text>
</comment>
<dbReference type="Gene3D" id="1.20.5.3310">
    <property type="match status" value="1"/>
</dbReference>
<keyword evidence="6 9" id="KW-1133">Transmembrane helix</keyword>
<keyword evidence="8 9" id="KW-0472">Membrane</keyword>
<dbReference type="NCBIfam" id="TIGR01410">
    <property type="entry name" value="tatB"/>
    <property type="match status" value="1"/>
</dbReference>
<feature type="region of interest" description="Disordered" evidence="10">
    <location>
        <begin position="86"/>
        <end position="194"/>
    </location>
</feature>
<dbReference type="Pfam" id="PF02416">
    <property type="entry name" value="TatA_B_E"/>
    <property type="match status" value="1"/>
</dbReference>
<evidence type="ECO:0000256" key="7">
    <source>
        <dbReference type="ARBA" id="ARBA00023010"/>
    </source>
</evidence>
<comment type="function">
    <text evidence="9">Part of the twin-arginine translocation (Tat) system that transports large folded proteins containing a characteristic twin-arginine motif in their signal peptide across membranes. Together with TatC, TatB is part of a receptor directly interacting with Tat signal peptides. TatB may form an oligomeric binding site that transiently accommodates folded Tat precursor proteins before their translocation.</text>
</comment>
<comment type="subunit">
    <text evidence="9">The Tat system comprises two distinct complexes: a TatABC complex, containing multiple copies of TatA, TatB and TatC subunits, and a separate TatA complex, containing only TatA subunits. Substrates initially bind to the TatABC complex, which probably triggers association of the separate TatA complex to form the active translocon.</text>
</comment>
<reference evidence="12" key="1">
    <citation type="journal article" date="2019" name="Int. J. Syst. Evol. Microbiol.">
        <title>The Global Catalogue of Microorganisms (GCM) 10K type strain sequencing project: providing services to taxonomists for standard genome sequencing and annotation.</title>
        <authorList>
            <consortium name="The Broad Institute Genomics Platform"/>
            <consortium name="The Broad Institute Genome Sequencing Center for Infectious Disease"/>
            <person name="Wu L."/>
            <person name="Ma J."/>
        </authorList>
    </citation>
    <scope>NUCLEOTIDE SEQUENCE [LARGE SCALE GENOMIC DNA]</scope>
    <source>
        <strain evidence="12">CECT 7131</strain>
    </source>
</reference>
<dbReference type="Proteomes" id="UP001529369">
    <property type="component" value="Unassembled WGS sequence"/>
</dbReference>
<evidence type="ECO:0000313" key="11">
    <source>
        <dbReference type="EMBL" id="MDN3565467.1"/>
    </source>
</evidence>
<evidence type="ECO:0000313" key="12">
    <source>
        <dbReference type="Proteomes" id="UP001529369"/>
    </source>
</evidence>
<dbReference type="EMBL" id="JAUFPN010000147">
    <property type="protein sequence ID" value="MDN3565467.1"/>
    <property type="molecule type" value="Genomic_DNA"/>
</dbReference>
<evidence type="ECO:0000256" key="2">
    <source>
        <dbReference type="ARBA" id="ARBA00022448"/>
    </source>
</evidence>
<evidence type="ECO:0000256" key="10">
    <source>
        <dbReference type="SAM" id="MobiDB-lite"/>
    </source>
</evidence>
<evidence type="ECO:0000256" key="9">
    <source>
        <dbReference type="HAMAP-Rule" id="MF_00237"/>
    </source>
</evidence>
<evidence type="ECO:0000256" key="1">
    <source>
        <dbReference type="ARBA" id="ARBA00004167"/>
    </source>
</evidence>
<evidence type="ECO:0000256" key="4">
    <source>
        <dbReference type="ARBA" id="ARBA00022692"/>
    </source>
</evidence>
<dbReference type="InterPro" id="IPR003369">
    <property type="entry name" value="TatA/B/E"/>
</dbReference>
<dbReference type="PANTHER" id="PTHR33162">
    <property type="entry name" value="SEC-INDEPENDENT PROTEIN TRANSLOCASE PROTEIN TATA, CHLOROPLASTIC"/>
    <property type="match status" value="1"/>
</dbReference>
<comment type="similarity">
    <text evidence="9">Belongs to the TatB family.</text>
</comment>
<gene>
    <name evidence="9 11" type="primary">tatB</name>
    <name evidence="11" type="ORF">QWZ14_13950</name>
</gene>
<evidence type="ECO:0000256" key="8">
    <source>
        <dbReference type="ARBA" id="ARBA00023136"/>
    </source>
</evidence>
<name>A0ABT8A6U5_9PROT</name>
<feature type="compositionally biased region" description="Basic and acidic residues" evidence="10">
    <location>
        <begin position="86"/>
        <end position="98"/>
    </location>
</feature>
<accession>A0ABT8A6U5</accession>
<organism evidence="11 12">
    <name type="scientific">Paeniroseomonas aquatica</name>
    <dbReference type="NCBI Taxonomy" id="373043"/>
    <lineage>
        <taxon>Bacteria</taxon>
        <taxon>Pseudomonadati</taxon>
        <taxon>Pseudomonadota</taxon>
        <taxon>Alphaproteobacteria</taxon>
        <taxon>Acetobacterales</taxon>
        <taxon>Acetobacteraceae</taxon>
        <taxon>Paeniroseomonas</taxon>
    </lineage>
</organism>
<evidence type="ECO:0000256" key="3">
    <source>
        <dbReference type="ARBA" id="ARBA00022475"/>
    </source>
</evidence>
<keyword evidence="2 9" id="KW-0813">Transport</keyword>
<dbReference type="RefSeq" id="WP_290317299.1">
    <property type="nucleotide sequence ID" value="NZ_JAUFPN010000147.1"/>
</dbReference>
<keyword evidence="12" id="KW-1185">Reference proteome</keyword>
<evidence type="ECO:0000256" key="5">
    <source>
        <dbReference type="ARBA" id="ARBA00022927"/>
    </source>
</evidence>